<evidence type="ECO:0000313" key="2">
    <source>
        <dbReference type="Proteomes" id="UP000286415"/>
    </source>
</evidence>
<protein>
    <submittedName>
        <fullName evidence="1">Uncharacterized protein</fullName>
    </submittedName>
</protein>
<dbReference type="Proteomes" id="UP000286415">
    <property type="component" value="Unassembled WGS sequence"/>
</dbReference>
<proteinExistence type="predicted"/>
<name>A0A8T1M927_CLOSI</name>
<gene>
    <name evidence="1" type="ORF">CSKR_203215</name>
</gene>
<evidence type="ECO:0000313" key="1">
    <source>
        <dbReference type="EMBL" id="KAG5445402.1"/>
    </source>
</evidence>
<sequence>MEFPLLVDPVLPTDGEALALVNLPAPVTVLRIDPRFVNRIVKRQKNMEFPSVEVAISSTIFFLGTAKRRILSN</sequence>
<accession>A0A8T1M927</accession>
<dbReference type="AlphaFoldDB" id="A0A8T1M927"/>
<comment type="caution">
    <text evidence="1">The sequence shown here is derived from an EMBL/GenBank/DDBJ whole genome shotgun (WGS) entry which is preliminary data.</text>
</comment>
<dbReference type="EMBL" id="NIRI02000056">
    <property type="protein sequence ID" value="KAG5445402.1"/>
    <property type="molecule type" value="Genomic_DNA"/>
</dbReference>
<organism evidence="1 2">
    <name type="scientific">Clonorchis sinensis</name>
    <name type="common">Chinese liver fluke</name>
    <dbReference type="NCBI Taxonomy" id="79923"/>
    <lineage>
        <taxon>Eukaryota</taxon>
        <taxon>Metazoa</taxon>
        <taxon>Spiralia</taxon>
        <taxon>Lophotrochozoa</taxon>
        <taxon>Platyhelminthes</taxon>
        <taxon>Trematoda</taxon>
        <taxon>Digenea</taxon>
        <taxon>Opisthorchiida</taxon>
        <taxon>Opisthorchiata</taxon>
        <taxon>Opisthorchiidae</taxon>
        <taxon>Clonorchis</taxon>
    </lineage>
</organism>
<reference evidence="1 2" key="1">
    <citation type="journal article" date="2018" name="Biotechnol. Adv.">
        <title>Improved genomic resources and new bioinformatic workflow for the carcinogenic parasite Clonorchis sinensis: Biotechnological implications.</title>
        <authorList>
            <person name="Wang D."/>
            <person name="Korhonen P.K."/>
            <person name="Gasser R.B."/>
            <person name="Young N.D."/>
        </authorList>
    </citation>
    <scope>NUCLEOTIDE SEQUENCE [LARGE SCALE GENOMIC DNA]</scope>
    <source>
        <strain evidence="1">Cs-k2</strain>
    </source>
</reference>
<keyword evidence="2" id="KW-1185">Reference proteome</keyword>
<reference evidence="1 2" key="2">
    <citation type="journal article" date="2021" name="Genomics">
        <title>High-quality reference genome for Clonorchis sinensis.</title>
        <authorList>
            <person name="Young N.D."/>
            <person name="Stroehlein A.J."/>
            <person name="Kinkar L."/>
            <person name="Wang T."/>
            <person name="Sohn W.M."/>
            <person name="Chang B.C.H."/>
            <person name="Kaur P."/>
            <person name="Weisz D."/>
            <person name="Dudchenko O."/>
            <person name="Aiden E.L."/>
            <person name="Korhonen P.K."/>
            <person name="Gasser R.B."/>
        </authorList>
    </citation>
    <scope>NUCLEOTIDE SEQUENCE [LARGE SCALE GENOMIC DNA]</scope>
    <source>
        <strain evidence="1">Cs-k2</strain>
    </source>
</reference>